<evidence type="ECO:0000313" key="2">
    <source>
        <dbReference type="EMBL" id="BDU71962.1"/>
    </source>
</evidence>
<sequence length="177" mass="17884">MKTRRNLLIAAALALLAGCSSGTESSASPDDPLRPGLYSLVLATSGAEGSSVPVGGWTGTLLLPPGVQVEASADGKVPDSALHLAVPGGAPAMVSGHLLKNPAGVELSVVAAPKSPWKGSFLRLDFLVTNDLPAVTEKSFKALNATLGGYRVVGLDPATHTSVDLTGVVATTFSVTR</sequence>
<keyword evidence="1" id="KW-0732">Signal</keyword>
<evidence type="ECO:0000256" key="1">
    <source>
        <dbReference type="SAM" id="SignalP"/>
    </source>
</evidence>
<evidence type="ECO:0008006" key="4">
    <source>
        <dbReference type="Google" id="ProtNLM"/>
    </source>
</evidence>
<organism evidence="2 3">
    <name type="scientific">Mesoterricola silvestris</name>
    <dbReference type="NCBI Taxonomy" id="2927979"/>
    <lineage>
        <taxon>Bacteria</taxon>
        <taxon>Pseudomonadati</taxon>
        <taxon>Acidobacteriota</taxon>
        <taxon>Holophagae</taxon>
        <taxon>Holophagales</taxon>
        <taxon>Holophagaceae</taxon>
        <taxon>Mesoterricola</taxon>
    </lineage>
</organism>
<dbReference type="KEGG" id="msil:METEAL_11360"/>
<accession>A0AA48K950</accession>
<feature type="signal peptide" evidence="1">
    <location>
        <begin position="1"/>
        <end position="22"/>
    </location>
</feature>
<feature type="chain" id="PRO_5041401698" description="Lipoprotein" evidence="1">
    <location>
        <begin position="23"/>
        <end position="177"/>
    </location>
</feature>
<protein>
    <recommendedName>
        <fullName evidence="4">Lipoprotein</fullName>
    </recommendedName>
</protein>
<evidence type="ECO:0000313" key="3">
    <source>
        <dbReference type="Proteomes" id="UP001238179"/>
    </source>
</evidence>
<reference evidence="3" key="1">
    <citation type="journal article" date="2023" name="Int. J. Syst. Evol. Microbiol.">
        <title>Mesoterricola silvestris gen. nov., sp. nov., Mesoterricola sediminis sp. nov., Geothrix oryzae sp. nov., Geothrix edaphica sp. nov., Geothrix rubra sp. nov., and Geothrix limicola sp. nov., six novel members of Acidobacteriota isolated from soils.</title>
        <authorList>
            <person name="Itoh H."/>
            <person name="Sugisawa Y."/>
            <person name="Mise K."/>
            <person name="Xu Z."/>
            <person name="Kuniyasu M."/>
            <person name="Ushijima N."/>
            <person name="Kawano K."/>
            <person name="Kobayashi E."/>
            <person name="Shiratori Y."/>
            <person name="Masuda Y."/>
            <person name="Senoo K."/>
        </authorList>
    </citation>
    <scope>NUCLEOTIDE SEQUENCE [LARGE SCALE GENOMIC DNA]</scope>
    <source>
        <strain evidence="3">W79</strain>
    </source>
</reference>
<proteinExistence type="predicted"/>
<name>A0AA48K950_9BACT</name>
<dbReference type="EMBL" id="AP027080">
    <property type="protein sequence ID" value="BDU71962.1"/>
    <property type="molecule type" value="Genomic_DNA"/>
</dbReference>
<dbReference type="Proteomes" id="UP001238179">
    <property type="component" value="Chromosome"/>
</dbReference>
<dbReference type="AlphaFoldDB" id="A0AA48K950"/>
<keyword evidence="3" id="KW-1185">Reference proteome</keyword>
<gene>
    <name evidence="2" type="ORF">METEAL_11360</name>
</gene>
<dbReference type="RefSeq" id="WP_316414864.1">
    <property type="nucleotide sequence ID" value="NZ_AP027080.1"/>
</dbReference>
<dbReference type="PROSITE" id="PS51257">
    <property type="entry name" value="PROKAR_LIPOPROTEIN"/>
    <property type="match status" value="1"/>
</dbReference>